<protein>
    <submittedName>
        <fullName evidence="2">Uncharacterized protein</fullName>
    </submittedName>
</protein>
<feature type="region of interest" description="Disordered" evidence="1">
    <location>
        <begin position="303"/>
        <end position="334"/>
    </location>
</feature>
<dbReference type="STRING" id="33097.A0A150GVI6"/>
<sequence length="348" mass="34418">MEPSAGGGGAAGAGASGPPQPALRVLLGEARFNAVRALMMRQQSVFTQQLCELHKIARVQQVIWSELLVLDPVGMAAACTAAGFAGAGPSGPISLPPPLPPAGPEAVPLGGFAGPRTATTATNPGAYEAPPTLASAAAPGAGADCSMVASAAGGRADPWDLDVRPHALANAWAVPGPAGDPGGPPHFGSTSAAVAGCREGGGSGAGLGLRPGLVNIAPPPVPPERLHERLVGDMQLMLNLPKTLRDRVLRDVPPQRLVRPMLPPPPAVRPAATAAGAAGLGGAGGGGEVVRPAASKLYTMMLGQDDGPAQSEQPSVVQQLPRRGAGGGAGERPVAIPQVGGAQIVTLA</sequence>
<dbReference type="AlphaFoldDB" id="A0A150GVI6"/>
<dbReference type="Proteomes" id="UP000075714">
    <property type="component" value="Unassembled WGS sequence"/>
</dbReference>
<evidence type="ECO:0000313" key="2">
    <source>
        <dbReference type="EMBL" id="KXZ53773.1"/>
    </source>
</evidence>
<name>A0A150GVI6_GONPE</name>
<gene>
    <name evidence="2" type="ORF">GPECTOR_6g691</name>
</gene>
<keyword evidence="3" id="KW-1185">Reference proteome</keyword>
<proteinExistence type="predicted"/>
<evidence type="ECO:0000256" key="1">
    <source>
        <dbReference type="SAM" id="MobiDB-lite"/>
    </source>
</evidence>
<dbReference type="OrthoDB" id="553181at2759"/>
<dbReference type="EMBL" id="LSYV01000007">
    <property type="protein sequence ID" value="KXZ53773.1"/>
    <property type="molecule type" value="Genomic_DNA"/>
</dbReference>
<organism evidence="2 3">
    <name type="scientific">Gonium pectorale</name>
    <name type="common">Green alga</name>
    <dbReference type="NCBI Taxonomy" id="33097"/>
    <lineage>
        <taxon>Eukaryota</taxon>
        <taxon>Viridiplantae</taxon>
        <taxon>Chlorophyta</taxon>
        <taxon>core chlorophytes</taxon>
        <taxon>Chlorophyceae</taxon>
        <taxon>CS clade</taxon>
        <taxon>Chlamydomonadales</taxon>
        <taxon>Volvocaceae</taxon>
        <taxon>Gonium</taxon>
    </lineage>
</organism>
<comment type="caution">
    <text evidence="2">The sequence shown here is derived from an EMBL/GenBank/DDBJ whole genome shotgun (WGS) entry which is preliminary data.</text>
</comment>
<evidence type="ECO:0000313" key="3">
    <source>
        <dbReference type="Proteomes" id="UP000075714"/>
    </source>
</evidence>
<accession>A0A150GVI6</accession>
<reference evidence="3" key="1">
    <citation type="journal article" date="2016" name="Nat. Commun.">
        <title>The Gonium pectorale genome demonstrates co-option of cell cycle regulation during the evolution of multicellularity.</title>
        <authorList>
            <person name="Hanschen E.R."/>
            <person name="Marriage T.N."/>
            <person name="Ferris P.J."/>
            <person name="Hamaji T."/>
            <person name="Toyoda A."/>
            <person name="Fujiyama A."/>
            <person name="Neme R."/>
            <person name="Noguchi H."/>
            <person name="Minakuchi Y."/>
            <person name="Suzuki M."/>
            <person name="Kawai-Toyooka H."/>
            <person name="Smith D.R."/>
            <person name="Sparks H."/>
            <person name="Anderson J."/>
            <person name="Bakaric R."/>
            <person name="Luria V."/>
            <person name="Karger A."/>
            <person name="Kirschner M.W."/>
            <person name="Durand P.M."/>
            <person name="Michod R.E."/>
            <person name="Nozaki H."/>
            <person name="Olson B.J."/>
        </authorList>
    </citation>
    <scope>NUCLEOTIDE SEQUENCE [LARGE SCALE GENOMIC DNA]</scope>
    <source>
        <strain evidence="3">NIES-2863</strain>
    </source>
</reference>